<organism evidence="5 6">
    <name type="scientific">Acuticoccus sediminis</name>
    <dbReference type="NCBI Taxonomy" id="2184697"/>
    <lineage>
        <taxon>Bacteria</taxon>
        <taxon>Pseudomonadati</taxon>
        <taxon>Pseudomonadota</taxon>
        <taxon>Alphaproteobacteria</taxon>
        <taxon>Hyphomicrobiales</taxon>
        <taxon>Amorphaceae</taxon>
        <taxon>Acuticoccus</taxon>
    </lineage>
</organism>
<dbReference type="OrthoDB" id="9816363at2"/>
<accession>A0A8B2P0A0</accession>
<dbReference type="SMART" id="SM01134">
    <property type="entry name" value="DeoRC"/>
    <property type="match status" value="1"/>
</dbReference>
<keyword evidence="6" id="KW-1185">Reference proteome</keyword>
<dbReference type="GO" id="GO:0003677">
    <property type="term" value="F:DNA binding"/>
    <property type="evidence" value="ECO:0007669"/>
    <property type="project" value="UniProtKB-KW"/>
</dbReference>
<dbReference type="Gene3D" id="1.10.10.10">
    <property type="entry name" value="Winged helix-like DNA-binding domain superfamily/Winged helix DNA-binding domain"/>
    <property type="match status" value="1"/>
</dbReference>
<dbReference type="SUPFAM" id="SSF100950">
    <property type="entry name" value="NagB/RpiA/CoA transferase-like"/>
    <property type="match status" value="1"/>
</dbReference>
<dbReference type="PROSITE" id="PS00894">
    <property type="entry name" value="HTH_DEOR_1"/>
    <property type="match status" value="1"/>
</dbReference>
<dbReference type="InterPro" id="IPR018356">
    <property type="entry name" value="Tscrpt_reg_HTH_DeoR_CS"/>
</dbReference>
<dbReference type="RefSeq" id="WP_111344727.1">
    <property type="nucleotide sequence ID" value="NZ_JAIWKD010000002.1"/>
</dbReference>
<dbReference type="Pfam" id="PF00455">
    <property type="entry name" value="DeoRC"/>
    <property type="match status" value="1"/>
</dbReference>
<dbReference type="InterPro" id="IPR001034">
    <property type="entry name" value="DeoR_HTH"/>
</dbReference>
<evidence type="ECO:0000256" key="1">
    <source>
        <dbReference type="ARBA" id="ARBA00023015"/>
    </source>
</evidence>
<dbReference type="SUPFAM" id="SSF46785">
    <property type="entry name" value="Winged helix' DNA-binding domain"/>
    <property type="match status" value="1"/>
</dbReference>
<evidence type="ECO:0000256" key="3">
    <source>
        <dbReference type="ARBA" id="ARBA00023163"/>
    </source>
</evidence>
<dbReference type="InterPro" id="IPR036390">
    <property type="entry name" value="WH_DNA-bd_sf"/>
</dbReference>
<dbReference type="PANTHER" id="PTHR30363">
    <property type="entry name" value="HTH-TYPE TRANSCRIPTIONAL REGULATOR SRLR-RELATED"/>
    <property type="match status" value="1"/>
</dbReference>
<reference evidence="5 6" key="1">
    <citation type="submission" date="2018-05" db="EMBL/GenBank/DDBJ databases">
        <title>Acuticoccus sediminis sp. nov., isolated from deep-sea sediment of Indian Ocean.</title>
        <authorList>
            <person name="Liu X."/>
            <person name="Lai Q."/>
            <person name="Du Y."/>
            <person name="Sun F."/>
            <person name="Zhang X."/>
            <person name="Wang S."/>
            <person name="Shao Z."/>
        </authorList>
    </citation>
    <scope>NUCLEOTIDE SEQUENCE [LARGE SCALE GENOMIC DNA]</scope>
    <source>
        <strain evidence="5 6">PTG4-2</strain>
    </source>
</reference>
<dbReference type="InterPro" id="IPR036388">
    <property type="entry name" value="WH-like_DNA-bd_sf"/>
</dbReference>
<keyword evidence="2" id="KW-0238">DNA-binding</keyword>
<dbReference type="Proteomes" id="UP000249590">
    <property type="component" value="Unassembled WGS sequence"/>
</dbReference>
<name>A0A8B2P0A0_9HYPH</name>
<dbReference type="InterPro" id="IPR037171">
    <property type="entry name" value="NagB/RpiA_transferase-like"/>
</dbReference>
<evidence type="ECO:0000259" key="4">
    <source>
        <dbReference type="PROSITE" id="PS51000"/>
    </source>
</evidence>
<evidence type="ECO:0000313" key="6">
    <source>
        <dbReference type="Proteomes" id="UP000249590"/>
    </source>
</evidence>
<keyword evidence="1" id="KW-0805">Transcription regulation</keyword>
<dbReference type="PANTHER" id="PTHR30363:SF55">
    <property type="entry name" value="HTH-TYPE TRANSCRIPTIONAL REGULATOR ULAR"/>
    <property type="match status" value="1"/>
</dbReference>
<sequence>MSDLERQQSIVELLSSQTFVSVRELQQALGVSAATVRRDIDKLNEAGVARKVYGGVAALEDNLRRRPPSALPFVENRDLAVEQKRAIAMAAEGLVRDGSSIIVHAGSTCFTFGCRLALRNVRVFTNSMPLAAYLAENGTCHLTVGGGDIHREPGILYDPVPGPTHYAAQFYVGALGVSGQGILEQHPLLVHFVKEMSARANEIIVLVDSSKFALRPPMVALPMSRITTLVTDEGISAADERMVREEGVNLIVAEISGRTQ</sequence>
<comment type="caution">
    <text evidence="5">The sequence shown here is derived from an EMBL/GenBank/DDBJ whole genome shotgun (WGS) entry which is preliminary data.</text>
</comment>
<dbReference type="SMART" id="SM00420">
    <property type="entry name" value="HTH_DEOR"/>
    <property type="match status" value="1"/>
</dbReference>
<dbReference type="AlphaFoldDB" id="A0A8B2P0A0"/>
<evidence type="ECO:0000313" key="5">
    <source>
        <dbReference type="EMBL" id="RAI01687.1"/>
    </source>
</evidence>
<proteinExistence type="predicted"/>
<dbReference type="Pfam" id="PF08220">
    <property type="entry name" value="HTH_DeoR"/>
    <property type="match status" value="1"/>
</dbReference>
<dbReference type="PROSITE" id="PS51000">
    <property type="entry name" value="HTH_DEOR_2"/>
    <property type="match status" value="1"/>
</dbReference>
<dbReference type="InterPro" id="IPR014036">
    <property type="entry name" value="DeoR-like_C"/>
</dbReference>
<dbReference type="PRINTS" id="PR00037">
    <property type="entry name" value="HTHLACR"/>
</dbReference>
<dbReference type="GO" id="GO:0003700">
    <property type="term" value="F:DNA-binding transcription factor activity"/>
    <property type="evidence" value="ECO:0007669"/>
    <property type="project" value="InterPro"/>
</dbReference>
<feature type="domain" description="HTH deoR-type" evidence="4">
    <location>
        <begin position="3"/>
        <end position="58"/>
    </location>
</feature>
<keyword evidence="3" id="KW-0804">Transcription</keyword>
<protein>
    <submittedName>
        <fullName evidence="5">ArsR family transcriptional regulator</fullName>
    </submittedName>
</protein>
<dbReference type="EMBL" id="QHHQ01000002">
    <property type="protein sequence ID" value="RAI01687.1"/>
    <property type="molecule type" value="Genomic_DNA"/>
</dbReference>
<gene>
    <name evidence="5" type="ORF">DLJ53_09745</name>
</gene>
<dbReference type="InterPro" id="IPR050313">
    <property type="entry name" value="Carb_Metab_HTH_regulators"/>
</dbReference>
<evidence type="ECO:0000256" key="2">
    <source>
        <dbReference type="ARBA" id="ARBA00023125"/>
    </source>
</evidence>